<dbReference type="Gene3D" id="2.40.170.20">
    <property type="entry name" value="TonB-dependent receptor, beta-barrel domain"/>
    <property type="match status" value="1"/>
</dbReference>
<dbReference type="Pfam" id="PF07715">
    <property type="entry name" value="Plug"/>
    <property type="match status" value="1"/>
</dbReference>
<evidence type="ECO:0000256" key="7">
    <source>
        <dbReference type="ARBA" id="ARBA00023237"/>
    </source>
</evidence>
<keyword evidence="2 8" id="KW-0813">Transport</keyword>
<dbReference type="STRING" id="1891224.BBP83_00530"/>
<evidence type="ECO:0000256" key="8">
    <source>
        <dbReference type="PROSITE-ProRule" id="PRU01360"/>
    </source>
</evidence>
<keyword evidence="5 9" id="KW-0798">TonB box</keyword>
<evidence type="ECO:0000313" key="14">
    <source>
        <dbReference type="Proteomes" id="UP000186553"/>
    </source>
</evidence>
<dbReference type="GO" id="GO:0015344">
    <property type="term" value="F:siderophore uptake transmembrane transporter activity"/>
    <property type="evidence" value="ECO:0007669"/>
    <property type="project" value="TreeGrafter"/>
</dbReference>
<dbReference type="InterPro" id="IPR037066">
    <property type="entry name" value="Plug_dom_sf"/>
</dbReference>
<evidence type="ECO:0000313" key="13">
    <source>
        <dbReference type="EMBL" id="ODA14336.1"/>
    </source>
</evidence>
<feature type="chain" id="PRO_5008671814" evidence="10">
    <location>
        <begin position="28"/>
        <end position="768"/>
    </location>
</feature>
<reference evidence="13 14" key="1">
    <citation type="submission" date="2016-07" db="EMBL/GenBank/DDBJ databases">
        <title>Acinetobacter sp. ANC 4603.</title>
        <authorList>
            <person name="Radolfova-Krizova L."/>
            <person name="Nemec A."/>
        </authorList>
    </citation>
    <scope>NUCLEOTIDE SEQUENCE [LARGE SCALE GENOMIC DNA]</scope>
    <source>
        <strain evidence="13 14">ANC 4603</strain>
    </source>
</reference>
<dbReference type="AlphaFoldDB" id="A0A1C3CZW1"/>
<gene>
    <name evidence="13" type="ORF">BBP83_00530</name>
</gene>
<keyword evidence="14" id="KW-1185">Reference proteome</keyword>
<feature type="signal peptide" evidence="10">
    <location>
        <begin position="1"/>
        <end position="27"/>
    </location>
</feature>
<dbReference type="Gene3D" id="2.170.130.10">
    <property type="entry name" value="TonB-dependent receptor, plug domain"/>
    <property type="match status" value="1"/>
</dbReference>
<evidence type="ECO:0000256" key="2">
    <source>
        <dbReference type="ARBA" id="ARBA00022448"/>
    </source>
</evidence>
<dbReference type="EMBL" id="MBDL01000001">
    <property type="protein sequence ID" value="ODA14336.1"/>
    <property type="molecule type" value="Genomic_DNA"/>
</dbReference>
<dbReference type="CDD" id="cd01347">
    <property type="entry name" value="ligand_gated_channel"/>
    <property type="match status" value="1"/>
</dbReference>
<keyword evidence="13" id="KW-0675">Receptor</keyword>
<dbReference type="InterPro" id="IPR036942">
    <property type="entry name" value="Beta-barrel_TonB_sf"/>
</dbReference>
<dbReference type="OrthoDB" id="9790771at2"/>
<protein>
    <submittedName>
        <fullName evidence="13">TonB-dependent receptor</fullName>
    </submittedName>
</protein>
<dbReference type="SUPFAM" id="SSF56935">
    <property type="entry name" value="Porins"/>
    <property type="match status" value="1"/>
</dbReference>
<keyword evidence="4 8" id="KW-0812">Transmembrane</keyword>
<feature type="domain" description="TonB-dependent receptor plug" evidence="12">
    <location>
        <begin position="66"/>
        <end position="164"/>
    </location>
</feature>
<dbReference type="GO" id="GO:0009279">
    <property type="term" value="C:cell outer membrane"/>
    <property type="evidence" value="ECO:0007669"/>
    <property type="project" value="UniProtKB-SubCell"/>
</dbReference>
<comment type="similarity">
    <text evidence="8 9">Belongs to the TonB-dependent receptor family.</text>
</comment>
<keyword evidence="10" id="KW-0732">Signal</keyword>
<evidence type="ECO:0000256" key="9">
    <source>
        <dbReference type="RuleBase" id="RU003357"/>
    </source>
</evidence>
<comment type="subcellular location">
    <subcellularLocation>
        <location evidence="1 8">Cell outer membrane</location>
        <topology evidence="1 8">Multi-pass membrane protein</topology>
    </subcellularLocation>
</comment>
<evidence type="ECO:0000256" key="6">
    <source>
        <dbReference type="ARBA" id="ARBA00023136"/>
    </source>
</evidence>
<name>A0A1C3CZW1_9GAMM</name>
<evidence type="ECO:0000256" key="1">
    <source>
        <dbReference type="ARBA" id="ARBA00004571"/>
    </source>
</evidence>
<organism evidence="13 14">
    <name type="scientific">Acinetobacter celticus</name>
    <dbReference type="NCBI Taxonomy" id="1891224"/>
    <lineage>
        <taxon>Bacteria</taxon>
        <taxon>Pseudomonadati</taxon>
        <taxon>Pseudomonadota</taxon>
        <taxon>Gammaproteobacteria</taxon>
        <taxon>Moraxellales</taxon>
        <taxon>Moraxellaceae</taxon>
        <taxon>Acinetobacter</taxon>
    </lineage>
</organism>
<proteinExistence type="inferred from homology"/>
<keyword evidence="3 8" id="KW-1134">Transmembrane beta strand</keyword>
<dbReference type="InterPro" id="IPR012910">
    <property type="entry name" value="Plug_dom"/>
</dbReference>
<dbReference type="InterPro" id="IPR000531">
    <property type="entry name" value="Beta-barrel_TonB"/>
</dbReference>
<evidence type="ECO:0000256" key="10">
    <source>
        <dbReference type="SAM" id="SignalP"/>
    </source>
</evidence>
<accession>A0A1C3CZW1</accession>
<dbReference type="Pfam" id="PF00593">
    <property type="entry name" value="TonB_dep_Rec_b-barrel"/>
    <property type="match status" value="1"/>
</dbReference>
<evidence type="ECO:0000256" key="5">
    <source>
        <dbReference type="ARBA" id="ARBA00023077"/>
    </source>
</evidence>
<keyword evidence="6 8" id="KW-0472">Membrane</keyword>
<evidence type="ECO:0000256" key="4">
    <source>
        <dbReference type="ARBA" id="ARBA00022692"/>
    </source>
</evidence>
<dbReference type="InterPro" id="IPR039426">
    <property type="entry name" value="TonB-dep_rcpt-like"/>
</dbReference>
<dbReference type="PROSITE" id="PS52016">
    <property type="entry name" value="TONB_DEPENDENT_REC_3"/>
    <property type="match status" value="1"/>
</dbReference>
<sequence>MAHLSRKHSKTASFVAFAATLPLAAHATDSELKVTQLPTITVQAEQIKNSYLAPKSSSTKRTEAILDTAKTVQVITEKALKDQGLLSLQQALATTPGISFGAGEGGGGYGDKINLRGYDATYNTTVDGLRDAALTNRSDLFNYEAVEVIKGANSVENGVGQISGGVNLVSKTPKNDDSNDLTLGFGSDGYKRFTGDFNKVVDEDLAFRLNVMGHQNTYAGRDEEMKRWGIAPSVTFGLNDTTKATLSYLYQKDENDPQYGVPYYNGKPVTGISDKNNYGYSNLDQQNIENQVVTFKVESEISPNAKLNSITRYSDIRQEATVSAPQGTFCLANGKAPTALTNDNQTGFKDCTAGQAGQYIVSGPRGYYRDTQNKQFANDTNVNVQFKTGAINHALVAGVGLSREDYTITTAGYIYNADGTVADKPNMDVYNPEHFWNGPTNFRKTGFSEGNLNVYSAYLFDTLKFGEQWLLNLGVRNDYTDGQYRSDKIETTTGLVTRGTTYQQSDNLISYNAGLTFKPTPASSVYLSYANAQKPVQNTASSSCSQTVTSGVVTANTCSTDPENAVAYEIGAKWQVNPNFLVSGAVFRNEQDKVRVTSDITGEPDAKLDGKNYVQGVELGLAGEITSKWNLTASAAYMQGEYDQTKVNGSPNVDFQKGDKLVNVPKISGSFWTTYQFNDQWQAGYGLTYQGEMYLTTHSATNNLIAQVKSEDYLVHNASITYNYSKDLSFQLLGQNLSGEKYYTHIRNNGWAMPGEGRKGVFNINYKF</sequence>
<comment type="caution">
    <text evidence="13">The sequence shown here is derived from an EMBL/GenBank/DDBJ whole genome shotgun (WGS) entry which is preliminary data.</text>
</comment>
<dbReference type="Proteomes" id="UP000186553">
    <property type="component" value="Unassembled WGS sequence"/>
</dbReference>
<evidence type="ECO:0000256" key="3">
    <source>
        <dbReference type="ARBA" id="ARBA00022452"/>
    </source>
</evidence>
<evidence type="ECO:0000259" key="12">
    <source>
        <dbReference type="Pfam" id="PF07715"/>
    </source>
</evidence>
<dbReference type="PANTHER" id="PTHR32552">
    <property type="entry name" value="FERRICHROME IRON RECEPTOR-RELATED"/>
    <property type="match status" value="1"/>
</dbReference>
<evidence type="ECO:0000259" key="11">
    <source>
        <dbReference type="Pfam" id="PF00593"/>
    </source>
</evidence>
<feature type="domain" description="TonB-dependent receptor-like beta-barrel" evidence="11">
    <location>
        <begin position="237"/>
        <end position="737"/>
    </location>
</feature>
<dbReference type="RefSeq" id="WP_068885478.1">
    <property type="nucleotide sequence ID" value="NZ_CBCRUU010000003.1"/>
</dbReference>
<keyword evidence="7 8" id="KW-0998">Cell outer membrane</keyword>
<dbReference type="PANTHER" id="PTHR32552:SF83">
    <property type="entry name" value="BLR3904 PROTEIN"/>
    <property type="match status" value="1"/>
</dbReference>